<organism evidence="2 3">
    <name type="scientific">Fodinicola feengrottensis</name>
    <dbReference type="NCBI Taxonomy" id="435914"/>
    <lineage>
        <taxon>Bacteria</taxon>
        <taxon>Bacillati</taxon>
        <taxon>Actinomycetota</taxon>
        <taxon>Actinomycetes</taxon>
        <taxon>Mycobacteriales</taxon>
        <taxon>Fodinicola</taxon>
    </lineage>
</organism>
<comment type="caution">
    <text evidence="2">The sequence shown here is derived from an EMBL/GenBank/DDBJ whole genome shotgun (WGS) entry which is preliminary data.</text>
</comment>
<keyword evidence="1" id="KW-1133">Transmembrane helix</keyword>
<accession>A0ABP4UAM0</accession>
<feature type="transmembrane region" description="Helical" evidence="1">
    <location>
        <begin position="93"/>
        <end position="116"/>
    </location>
</feature>
<sequence>MGNMVERRRVGVVLTSVSLGLYVVGGICVLALWFFVSIFASDSCGTGGAADSRPYCQGGAAQSYVLFGPAMVWIIGIVLGVAAIIWQWRRGGLGWIGAVAAWVLFGISLAIAFQYAL</sequence>
<feature type="transmembrane region" description="Helical" evidence="1">
    <location>
        <begin position="12"/>
        <end position="36"/>
    </location>
</feature>
<feature type="transmembrane region" description="Helical" evidence="1">
    <location>
        <begin position="64"/>
        <end position="86"/>
    </location>
</feature>
<evidence type="ECO:0000313" key="2">
    <source>
        <dbReference type="EMBL" id="GAA1700231.1"/>
    </source>
</evidence>
<reference evidence="3" key="1">
    <citation type="journal article" date="2019" name="Int. J. Syst. Evol. Microbiol.">
        <title>The Global Catalogue of Microorganisms (GCM) 10K type strain sequencing project: providing services to taxonomists for standard genome sequencing and annotation.</title>
        <authorList>
            <consortium name="The Broad Institute Genomics Platform"/>
            <consortium name="The Broad Institute Genome Sequencing Center for Infectious Disease"/>
            <person name="Wu L."/>
            <person name="Ma J."/>
        </authorList>
    </citation>
    <scope>NUCLEOTIDE SEQUENCE [LARGE SCALE GENOMIC DNA]</scope>
    <source>
        <strain evidence="3">JCM 14718</strain>
    </source>
</reference>
<evidence type="ECO:0008006" key="4">
    <source>
        <dbReference type="Google" id="ProtNLM"/>
    </source>
</evidence>
<name>A0ABP4UAM0_9ACTN</name>
<keyword evidence="1" id="KW-0472">Membrane</keyword>
<gene>
    <name evidence="2" type="ORF">GCM10009765_57070</name>
</gene>
<protein>
    <recommendedName>
        <fullName evidence="4">Integral membrane protein</fullName>
    </recommendedName>
</protein>
<evidence type="ECO:0000313" key="3">
    <source>
        <dbReference type="Proteomes" id="UP001500618"/>
    </source>
</evidence>
<dbReference type="Proteomes" id="UP001500618">
    <property type="component" value="Unassembled WGS sequence"/>
</dbReference>
<proteinExistence type="predicted"/>
<keyword evidence="1" id="KW-0812">Transmembrane</keyword>
<keyword evidence="3" id="KW-1185">Reference proteome</keyword>
<evidence type="ECO:0000256" key="1">
    <source>
        <dbReference type="SAM" id="Phobius"/>
    </source>
</evidence>
<dbReference type="EMBL" id="BAAANY010000023">
    <property type="protein sequence ID" value="GAA1700231.1"/>
    <property type="molecule type" value="Genomic_DNA"/>
</dbReference>